<comment type="function">
    <text evidence="7">The enzymes which catalyze the reversible phosphorolysis of pyrimidine nucleosides are involved in the degradation of these compounds and in their utilization as carbon and energy sources, or in the rescue of pyrimidine bases for nucleotide synthesis.</text>
</comment>
<dbReference type="Pfam" id="PF00591">
    <property type="entry name" value="Glycos_transf_3"/>
    <property type="match status" value="1"/>
</dbReference>
<dbReference type="PIRSF" id="PIRSF000478">
    <property type="entry name" value="TP_PyNP"/>
    <property type="match status" value="1"/>
</dbReference>
<evidence type="ECO:0000256" key="4">
    <source>
        <dbReference type="ARBA" id="ARBA00022676"/>
    </source>
</evidence>
<dbReference type="NCBIfam" id="TIGR02643">
    <property type="entry name" value="T_phosphoryl"/>
    <property type="match status" value="1"/>
</dbReference>
<dbReference type="FunFam" id="3.40.1030.10:FF:000001">
    <property type="entry name" value="Thymidine phosphorylase"/>
    <property type="match status" value="1"/>
</dbReference>
<reference evidence="9 10" key="1">
    <citation type="submission" date="2015-01" db="EMBL/GenBank/DDBJ databases">
        <title>Vibrio sp. C1 JCM 19231 whole genome shotgun sequence.</title>
        <authorList>
            <person name="Sawabe T."/>
            <person name="Meirelles P."/>
            <person name="Feng G."/>
            <person name="Sayaka M."/>
            <person name="Hattori M."/>
            <person name="Ohkuma M."/>
        </authorList>
    </citation>
    <scope>NUCLEOTIDE SEQUENCE [LARGE SCALE GENOMIC DNA]</scope>
    <source>
        <strain evidence="10">JCM 19231</strain>
    </source>
</reference>
<keyword evidence="5 7" id="KW-0808">Transferase</keyword>
<dbReference type="NCBIfam" id="TIGR02644">
    <property type="entry name" value="Y_phosphoryl"/>
    <property type="match status" value="1"/>
</dbReference>
<dbReference type="UniPathway" id="UPA00578">
    <property type="reaction ID" value="UER00638"/>
</dbReference>
<comment type="subunit">
    <text evidence="2 7">Homodimer.</text>
</comment>
<dbReference type="InterPro" id="IPR013102">
    <property type="entry name" value="PYNP_C"/>
</dbReference>
<dbReference type="InterPro" id="IPR036566">
    <property type="entry name" value="PYNP-like_C_sf"/>
</dbReference>
<gene>
    <name evidence="7" type="primary">deoA</name>
    <name evidence="9" type="ORF">JCM19231_2254</name>
</gene>
<name>A0A0B8NI43_9VIBR</name>
<keyword evidence="10" id="KW-1185">Reference proteome</keyword>
<comment type="catalytic activity">
    <reaction evidence="6 7">
        <text>thymidine + phosphate = 2-deoxy-alpha-D-ribose 1-phosphate + thymine</text>
        <dbReference type="Rhea" id="RHEA:16037"/>
        <dbReference type="ChEBI" id="CHEBI:17748"/>
        <dbReference type="ChEBI" id="CHEBI:17821"/>
        <dbReference type="ChEBI" id="CHEBI:43474"/>
        <dbReference type="ChEBI" id="CHEBI:57259"/>
        <dbReference type="EC" id="2.4.2.4"/>
    </reaction>
</comment>
<evidence type="ECO:0000256" key="2">
    <source>
        <dbReference type="ARBA" id="ARBA00011738"/>
    </source>
</evidence>
<dbReference type="GO" id="GO:0004645">
    <property type="term" value="F:1,4-alpha-oligoglucan phosphorylase activity"/>
    <property type="evidence" value="ECO:0007669"/>
    <property type="project" value="InterPro"/>
</dbReference>
<dbReference type="InterPro" id="IPR018090">
    <property type="entry name" value="Pyrmidine_PPas_bac/euk"/>
</dbReference>
<evidence type="ECO:0000256" key="3">
    <source>
        <dbReference type="ARBA" id="ARBA00011892"/>
    </source>
</evidence>
<dbReference type="GO" id="GO:0006206">
    <property type="term" value="P:pyrimidine nucleobase metabolic process"/>
    <property type="evidence" value="ECO:0007669"/>
    <property type="project" value="InterPro"/>
</dbReference>
<dbReference type="InterPro" id="IPR000312">
    <property type="entry name" value="Glycosyl_Trfase_fam3"/>
</dbReference>
<evidence type="ECO:0000256" key="7">
    <source>
        <dbReference type="HAMAP-Rule" id="MF_01628"/>
    </source>
</evidence>
<protein>
    <recommendedName>
        <fullName evidence="3 7">Thymidine phosphorylase</fullName>
        <ecNumber evidence="3 7">2.4.2.4</ecNumber>
    </recommendedName>
    <alternativeName>
        <fullName evidence="7">TdRPase</fullName>
    </alternativeName>
</protein>
<dbReference type="EC" id="2.4.2.4" evidence="3 7"/>
<dbReference type="PROSITE" id="PS00647">
    <property type="entry name" value="THYMID_PHOSPHORYLASE"/>
    <property type="match status" value="1"/>
</dbReference>
<organism evidence="9 10">
    <name type="scientific">Vibrio ishigakensis</name>
    <dbReference type="NCBI Taxonomy" id="1481914"/>
    <lineage>
        <taxon>Bacteria</taxon>
        <taxon>Pseudomonadati</taxon>
        <taxon>Pseudomonadota</taxon>
        <taxon>Gammaproteobacteria</taxon>
        <taxon>Vibrionales</taxon>
        <taxon>Vibrionaceae</taxon>
        <taxon>Vibrio</taxon>
    </lineage>
</organism>
<reference evidence="9 10" key="2">
    <citation type="submission" date="2015-01" db="EMBL/GenBank/DDBJ databases">
        <authorList>
            <consortium name="NBRP consortium"/>
            <person name="Sawabe T."/>
            <person name="Meirelles P."/>
            <person name="Feng G."/>
            <person name="Sayaka M."/>
            <person name="Hattori M."/>
            <person name="Ohkuma M."/>
        </authorList>
    </citation>
    <scope>NUCLEOTIDE SEQUENCE [LARGE SCALE GENOMIC DNA]</scope>
    <source>
        <strain evidence="10">JCM 19231</strain>
    </source>
</reference>
<dbReference type="Pfam" id="PF07831">
    <property type="entry name" value="PYNP_C"/>
    <property type="match status" value="1"/>
</dbReference>
<dbReference type="Proteomes" id="UP000031671">
    <property type="component" value="Unassembled WGS sequence"/>
</dbReference>
<comment type="pathway">
    <text evidence="7">Pyrimidine metabolism; dTMP biosynthesis via salvage pathway; dTMP from thymine: step 1/2.</text>
</comment>
<dbReference type="GO" id="GO:0005829">
    <property type="term" value="C:cytosol"/>
    <property type="evidence" value="ECO:0007669"/>
    <property type="project" value="TreeGrafter"/>
</dbReference>
<evidence type="ECO:0000259" key="8">
    <source>
        <dbReference type="SMART" id="SM00941"/>
    </source>
</evidence>
<dbReference type="InterPro" id="IPR036320">
    <property type="entry name" value="Glycosyl_Trfase_fam3_N_dom_sf"/>
</dbReference>
<dbReference type="Pfam" id="PF02885">
    <property type="entry name" value="Glycos_trans_3N"/>
    <property type="match status" value="1"/>
</dbReference>
<dbReference type="Gene3D" id="1.20.970.10">
    <property type="entry name" value="Transferase, Pyrimidine Nucleoside Phosphorylase, Chain C"/>
    <property type="match status" value="1"/>
</dbReference>
<keyword evidence="4 7" id="KW-0328">Glycosyltransferase</keyword>
<dbReference type="InterPro" id="IPR000053">
    <property type="entry name" value="Thymidine/pyrmidine_PPase"/>
</dbReference>
<dbReference type="Gene3D" id="3.40.1030.10">
    <property type="entry name" value="Nucleoside phosphorylase/phosphoribosyltransferase catalytic domain"/>
    <property type="match status" value="1"/>
</dbReference>
<dbReference type="EMBL" id="BBRZ01000003">
    <property type="protein sequence ID" value="GAM54365.1"/>
    <property type="molecule type" value="Genomic_DNA"/>
</dbReference>
<dbReference type="GO" id="GO:0009032">
    <property type="term" value="F:thymidine phosphorylase activity"/>
    <property type="evidence" value="ECO:0007669"/>
    <property type="project" value="UniProtKB-UniRule"/>
</dbReference>
<dbReference type="GO" id="GO:0046104">
    <property type="term" value="P:thymidine metabolic process"/>
    <property type="evidence" value="ECO:0007669"/>
    <property type="project" value="UniProtKB-UniRule"/>
</dbReference>
<dbReference type="Gene3D" id="3.90.1170.30">
    <property type="entry name" value="Pyrimidine nucleoside phosphorylase-like, C-terminal domain"/>
    <property type="match status" value="1"/>
</dbReference>
<dbReference type="NCBIfam" id="NF004490">
    <property type="entry name" value="PRK05820.1"/>
    <property type="match status" value="1"/>
</dbReference>
<dbReference type="FunFam" id="3.90.1170.30:FF:000001">
    <property type="entry name" value="Thymidine phosphorylase"/>
    <property type="match status" value="1"/>
</dbReference>
<evidence type="ECO:0000256" key="5">
    <source>
        <dbReference type="ARBA" id="ARBA00022679"/>
    </source>
</evidence>
<dbReference type="RefSeq" id="WP_261834862.1">
    <property type="nucleotide sequence ID" value="NZ_AP024881.1"/>
</dbReference>
<dbReference type="SMART" id="SM00941">
    <property type="entry name" value="PYNP_C"/>
    <property type="match status" value="1"/>
</dbReference>
<sequence>MYLPQEIIRKKRDGEVLTADEINFFIQGVAKETVSEGQIAAFAMAIFFNEMTMPERIALTCAMRDSGMVLNWDHMGFDGPVVDKHSTGGVGDVTSLMLGPMVAACGGYVPMISGRGLGHTGGTLDKLESIPGYNITPTNEVFGQVTKDAGVAIIGQTGNLAPADKRVYATRDITATVDNISLITASILSKKLAAGLDSLVMDVKVGSGAFMPTYEASNELARSIVAVANGAGTKTTAILTDMNQVLASSAGNAVEVREAVRFLTGEYRNPRLLEVTMASCKEMLVLGGLADNAEQAEQKLMQVLDNGKAAECFNKMVAGLGGPKDFVENYDNYLPKAEIIKPVFADTTGIITEMDTRAIGMAVVAMGGGRRVATDQIDYAVGFDQFIKLGETVDNNSPIAVIHARNEQQWQEAAVAIKAVVKVGEAGSYKPTPNVYAQIRAEDVER</sequence>
<dbReference type="PANTHER" id="PTHR10515:SF0">
    <property type="entry name" value="THYMIDINE PHOSPHORYLASE"/>
    <property type="match status" value="1"/>
</dbReference>
<feature type="domain" description="Pyrimidine nucleoside phosphorylase C-terminal" evidence="8">
    <location>
        <begin position="350"/>
        <end position="424"/>
    </location>
</feature>
<dbReference type="AlphaFoldDB" id="A0A0B8NI43"/>
<evidence type="ECO:0000256" key="6">
    <source>
        <dbReference type="ARBA" id="ARBA00048550"/>
    </source>
</evidence>
<dbReference type="HAMAP" id="MF_01628">
    <property type="entry name" value="Thymid_phosp"/>
    <property type="match status" value="1"/>
</dbReference>
<comment type="caution">
    <text evidence="9">The sequence shown here is derived from an EMBL/GenBank/DDBJ whole genome shotgun (WGS) entry which is preliminary data.</text>
</comment>
<evidence type="ECO:0000313" key="9">
    <source>
        <dbReference type="EMBL" id="GAM54365.1"/>
    </source>
</evidence>
<dbReference type="InterPro" id="IPR017872">
    <property type="entry name" value="Pyrmidine_PPase_CS"/>
</dbReference>
<dbReference type="InterPro" id="IPR013465">
    <property type="entry name" value="Thymidine_Pase"/>
</dbReference>
<evidence type="ECO:0000313" key="10">
    <source>
        <dbReference type="Proteomes" id="UP000031671"/>
    </source>
</evidence>
<dbReference type="SUPFAM" id="SSF47648">
    <property type="entry name" value="Nucleoside phosphorylase/phosphoribosyltransferase N-terminal domain"/>
    <property type="match status" value="1"/>
</dbReference>
<comment type="similarity">
    <text evidence="1 7">Belongs to the thymidine/pyrimidine-nucleoside phosphorylase family.</text>
</comment>
<dbReference type="InterPro" id="IPR017459">
    <property type="entry name" value="Glycosyl_Trfase_fam3_N_dom"/>
</dbReference>
<dbReference type="PANTHER" id="PTHR10515">
    <property type="entry name" value="THYMIDINE PHOSPHORYLASE"/>
    <property type="match status" value="1"/>
</dbReference>
<accession>A0A0B8NI43</accession>
<proteinExistence type="inferred from homology"/>
<evidence type="ECO:0000256" key="1">
    <source>
        <dbReference type="ARBA" id="ARBA00006915"/>
    </source>
</evidence>
<dbReference type="SUPFAM" id="SSF52418">
    <property type="entry name" value="Nucleoside phosphorylase/phosphoribosyltransferase catalytic domain"/>
    <property type="match status" value="1"/>
</dbReference>
<dbReference type="SUPFAM" id="SSF54680">
    <property type="entry name" value="Pyrimidine nucleoside phosphorylase C-terminal domain"/>
    <property type="match status" value="1"/>
</dbReference>
<dbReference type="InterPro" id="IPR035902">
    <property type="entry name" value="Nuc_phospho_transferase"/>
</dbReference>